<protein>
    <submittedName>
        <fullName evidence="1">Glycolipid-binding domain-containing protein</fullName>
    </submittedName>
</protein>
<accession>A0ABV7PCW5</accession>
<name>A0ABV7PCW5_9PSEU</name>
<dbReference type="EMBL" id="JBHRWK010000105">
    <property type="protein sequence ID" value="MFC3455849.1"/>
    <property type="molecule type" value="Genomic_DNA"/>
</dbReference>
<evidence type="ECO:0000313" key="2">
    <source>
        <dbReference type="Proteomes" id="UP001595645"/>
    </source>
</evidence>
<gene>
    <name evidence="1" type="ORF">ACFOSH_41000</name>
</gene>
<organism evidence="1 2">
    <name type="scientific">Amycolatopsis speibonae</name>
    <dbReference type="NCBI Taxonomy" id="1450224"/>
    <lineage>
        <taxon>Bacteria</taxon>
        <taxon>Bacillati</taxon>
        <taxon>Actinomycetota</taxon>
        <taxon>Actinomycetes</taxon>
        <taxon>Pseudonocardiales</taxon>
        <taxon>Pseudonocardiaceae</taxon>
        <taxon>Amycolatopsis</taxon>
    </lineage>
</organism>
<sequence>MNLPAAASWRHQESRTGLEVAFFQGYEGGLRISGATTAVEDGKSWFVEYSIAVDAAWRTRRAEISGRSASGTRRTVLESGGDGRWCVDGVPDPRLDGCFDVDLESSSMTNTLPVHRLDLASGAAAEAPAAYVRAGDLAVERLEQRYQRIGDLDFAYTAPVFAFSCVLRYDENLLVVDYPGIAVRVS</sequence>
<keyword evidence="2" id="KW-1185">Reference proteome</keyword>
<dbReference type="InterPro" id="IPR009467">
    <property type="entry name" value="Glycolipid-bd_prot_put"/>
</dbReference>
<dbReference type="SUPFAM" id="SSF159275">
    <property type="entry name" value="PA1994-like"/>
    <property type="match status" value="1"/>
</dbReference>
<comment type="caution">
    <text evidence="1">The sequence shown here is derived from an EMBL/GenBank/DDBJ whole genome shotgun (WGS) entry which is preliminary data.</text>
</comment>
<evidence type="ECO:0000313" key="1">
    <source>
        <dbReference type="EMBL" id="MFC3455849.1"/>
    </source>
</evidence>
<dbReference type="Pfam" id="PF06475">
    <property type="entry name" value="Glycolipid_bind"/>
    <property type="match status" value="1"/>
</dbReference>
<proteinExistence type="predicted"/>
<dbReference type="Proteomes" id="UP001595645">
    <property type="component" value="Unassembled WGS sequence"/>
</dbReference>
<reference evidence="2" key="1">
    <citation type="journal article" date="2019" name="Int. J. Syst. Evol. Microbiol.">
        <title>The Global Catalogue of Microorganisms (GCM) 10K type strain sequencing project: providing services to taxonomists for standard genome sequencing and annotation.</title>
        <authorList>
            <consortium name="The Broad Institute Genomics Platform"/>
            <consortium name="The Broad Institute Genome Sequencing Center for Infectious Disease"/>
            <person name="Wu L."/>
            <person name="Ma J."/>
        </authorList>
    </citation>
    <scope>NUCLEOTIDE SEQUENCE [LARGE SCALE GENOMIC DNA]</scope>
    <source>
        <strain evidence="2">CGMCC 4.7676</strain>
    </source>
</reference>
<dbReference type="RefSeq" id="WP_378246671.1">
    <property type="nucleotide sequence ID" value="NZ_JBHRWK010000105.1"/>
</dbReference>